<keyword evidence="5" id="KW-1133">Transmembrane helix</keyword>
<evidence type="ECO:0000313" key="9">
    <source>
        <dbReference type="Proteomes" id="UP000326702"/>
    </source>
</evidence>
<dbReference type="InterPro" id="IPR007168">
    <property type="entry name" value="Phageshock_PspC_N"/>
</dbReference>
<dbReference type="PANTHER" id="PTHR24421:SF61">
    <property type="entry name" value="OXYGEN SENSOR HISTIDINE KINASE NREB"/>
    <property type="match status" value="1"/>
</dbReference>
<dbReference type="PANTHER" id="PTHR24421">
    <property type="entry name" value="NITRATE/NITRITE SENSOR PROTEIN NARX-RELATED"/>
    <property type="match status" value="1"/>
</dbReference>
<sequence>MTSPTGPPPAPSPAAPSGARAAPADGTRPPLLRPESGRRVGGVCAGVAAHVGIPVRTVRLAMILAGLSGVGIVLYVFWWITIPVGDPHVAAEQSRPAELQRLARRLRSERRTFPVRDVLAGAILLAAAGVLVGERLGWHLDAGWALPVLVLLAGLALAWSQLDAAQRGRMLSQAGGRTPGSVLRLGGGLLLVLVGVLLLVGRTSSTADMARAWVAAVAVLAGAALVLAPWWLRLARALGDERAARAREAERADIAAHLHDSVLQTLALIRASADDADQVARLARAQERELREWLYTDRAVSGTSLAADVRELVGQVEDAHGVPVEVVVVGDCAPDDGTSALLRAAREALLNAVRHGAPPVSLYLEVSDRAVEVFVRDRGDGFDLDDVPHDRFGVRESIVGRVQRRGGRAVVESGPGWGTEVHLEMPRAPEHHDANEETTA</sequence>
<dbReference type="EMBL" id="CP045529">
    <property type="protein sequence ID" value="QFU97408.1"/>
    <property type="molecule type" value="Genomic_DNA"/>
</dbReference>
<feature type="transmembrane region" description="Helical" evidence="5">
    <location>
        <begin position="60"/>
        <end position="80"/>
    </location>
</feature>
<feature type="compositionally biased region" description="Low complexity" evidence="4">
    <location>
        <begin position="15"/>
        <end position="24"/>
    </location>
</feature>
<feature type="domain" description="Histidine kinase/HSP90-like ATPase" evidence="6">
    <location>
        <begin position="340"/>
        <end position="428"/>
    </location>
</feature>
<accession>A0A5P9Q7J5</accession>
<evidence type="ECO:0000256" key="5">
    <source>
        <dbReference type="SAM" id="Phobius"/>
    </source>
</evidence>
<evidence type="ECO:0000256" key="2">
    <source>
        <dbReference type="ARBA" id="ARBA00022777"/>
    </source>
</evidence>
<dbReference type="GO" id="GO:0000160">
    <property type="term" value="P:phosphorelay signal transduction system"/>
    <property type="evidence" value="ECO:0007669"/>
    <property type="project" value="UniProtKB-KW"/>
</dbReference>
<gene>
    <name evidence="8" type="ORF">KDY119_00906</name>
</gene>
<feature type="transmembrane region" description="Helical" evidence="5">
    <location>
        <begin position="113"/>
        <end position="132"/>
    </location>
</feature>
<dbReference type="Pfam" id="PF04024">
    <property type="entry name" value="PspC"/>
    <property type="match status" value="1"/>
</dbReference>
<keyword evidence="5" id="KW-0812">Transmembrane</keyword>
<dbReference type="AlphaFoldDB" id="A0A5P9Q7J5"/>
<keyword evidence="3" id="KW-0902">Two-component regulatory system</keyword>
<evidence type="ECO:0000256" key="4">
    <source>
        <dbReference type="SAM" id="MobiDB-lite"/>
    </source>
</evidence>
<protein>
    <recommendedName>
        <fullName evidence="10">Histidine kinase</fullName>
    </recommendedName>
</protein>
<keyword evidence="9" id="KW-1185">Reference proteome</keyword>
<dbReference type="InterPro" id="IPR003594">
    <property type="entry name" value="HATPase_dom"/>
</dbReference>
<evidence type="ECO:0000256" key="1">
    <source>
        <dbReference type="ARBA" id="ARBA00022679"/>
    </source>
</evidence>
<dbReference type="InterPro" id="IPR036890">
    <property type="entry name" value="HATPase_C_sf"/>
</dbReference>
<reference evidence="8 9" key="1">
    <citation type="submission" date="2019-10" db="EMBL/GenBank/DDBJ databases">
        <title>Genome sequence of Luteimicrobium xylanilyticum HY-24.</title>
        <authorList>
            <person name="Kim D.Y."/>
            <person name="Park H.-Y."/>
        </authorList>
    </citation>
    <scope>NUCLEOTIDE SEQUENCE [LARGE SCALE GENOMIC DNA]</scope>
    <source>
        <strain evidence="8 9">HY-24</strain>
    </source>
</reference>
<name>A0A5P9Q7J5_9MICO</name>
<keyword evidence="5" id="KW-0472">Membrane</keyword>
<evidence type="ECO:0000313" key="8">
    <source>
        <dbReference type="EMBL" id="QFU97408.1"/>
    </source>
</evidence>
<feature type="transmembrane region" description="Helical" evidence="5">
    <location>
        <begin position="144"/>
        <end position="162"/>
    </location>
</feature>
<evidence type="ECO:0000259" key="7">
    <source>
        <dbReference type="Pfam" id="PF04024"/>
    </source>
</evidence>
<keyword evidence="1" id="KW-0808">Transferase</keyword>
<evidence type="ECO:0000259" key="6">
    <source>
        <dbReference type="Pfam" id="PF02518"/>
    </source>
</evidence>
<proteinExistence type="predicted"/>
<feature type="transmembrane region" description="Helical" evidence="5">
    <location>
        <begin position="182"/>
        <end position="200"/>
    </location>
</feature>
<feature type="domain" description="Phage shock protein PspC N-terminal" evidence="7">
    <location>
        <begin position="30"/>
        <end position="84"/>
    </location>
</feature>
<feature type="compositionally biased region" description="Pro residues" evidence="4">
    <location>
        <begin position="1"/>
        <end position="14"/>
    </location>
</feature>
<dbReference type="CDD" id="cd16917">
    <property type="entry name" value="HATPase_UhpB-NarQ-NarX-like"/>
    <property type="match status" value="1"/>
</dbReference>
<feature type="region of interest" description="Disordered" evidence="4">
    <location>
        <begin position="1"/>
        <end position="35"/>
    </location>
</feature>
<dbReference type="GO" id="GO:0016301">
    <property type="term" value="F:kinase activity"/>
    <property type="evidence" value="ECO:0007669"/>
    <property type="project" value="UniProtKB-KW"/>
</dbReference>
<dbReference type="SUPFAM" id="SSF55874">
    <property type="entry name" value="ATPase domain of HSP90 chaperone/DNA topoisomerase II/histidine kinase"/>
    <property type="match status" value="1"/>
</dbReference>
<dbReference type="Gene3D" id="3.30.565.10">
    <property type="entry name" value="Histidine kinase-like ATPase, C-terminal domain"/>
    <property type="match status" value="1"/>
</dbReference>
<evidence type="ECO:0000256" key="3">
    <source>
        <dbReference type="ARBA" id="ARBA00023012"/>
    </source>
</evidence>
<dbReference type="OrthoDB" id="3534856at2"/>
<dbReference type="InterPro" id="IPR050482">
    <property type="entry name" value="Sensor_HK_TwoCompSys"/>
</dbReference>
<evidence type="ECO:0008006" key="10">
    <source>
        <dbReference type="Google" id="ProtNLM"/>
    </source>
</evidence>
<dbReference type="Pfam" id="PF02518">
    <property type="entry name" value="HATPase_c"/>
    <property type="match status" value="1"/>
</dbReference>
<keyword evidence="2" id="KW-0418">Kinase</keyword>
<dbReference type="RefSeq" id="WP_153021987.1">
    <property type="nucleotide sequence ID" value="NZ_BAABIH010000001.1"/>
</dbReference>
<dbReference type="KEGG" id="lxl:KDY119_00906"/>
<organism evidence="8 9">
    <name type="scientific">Luteimicrobium xylanilyticum</name>
    <dbReference type="NCBI Taxonomy" id="1133546"/>
    <lineage>
        <taxon>Bacteria</taxon>
        <taxon>Bacillati</taxon>
        <taxon>Actinomycetota</taxon>
        <taxon>Actinomycetes</taxon>
        <taxon>Micrococcales</taxon>
        <taxon>Luteimicrobium</taxon>
    </lineage>
</organism>
<dbReference type="Proteomes" id="UP000326702">
    <property type="component" value="Chromosome"/>
</dbReference>
<feature type="transmembrane region" description="Helical" evidence="5">
    <location>
        <begin position="212"/>
        <end position="232"/>
    </location>
</feature>